<keyword evidence="5" id="KW-0949">S-adenosyl-L-methionine</keyword>
<reference evidence="8" key="1">
    <citation type="submission" date="2018-06" db="EMBL/GenBank/DDBJ databases">
        <authorList>
            <person name="Zhirakovskaya E."/>
        </authorList>
    </citation>
    <scope>NUCLEOTIDE SEQUENCE</scope>
</reference>
<evidence type="ECO:0000259" key="7">
    <source>
        <dbReference type="Pfam" id="PF07669"/>
    </source>
</evidence>
<dbReference type="AlphaFoldDB" id="A0A3B1AP83"/>
<name>A0A3B1AP83_9ZZZZ</name>
<evidence type="ECO:0000256" key="2">
    <source>
        <dbReference type="ARBA" id="ARBA00011900"/>
    </source>
</evidence>
<organism evidence="8">
    <name type="scientific">hydrothermal vent metagenome</name>
    <dbReference type="NCBI Taxonomy" id="652676"/>
    <lineage>
        <taxon>unclassified sequences</taxon>
        <taxon>metagenomes</taxon>
        <taxon>ecological metagenomes</taxon>
    </lineage>
</organism>
<accession>A0A3B1AP83</accession>
<dbReference type="PANTHER" id="PTHR33841:SF5">
    <property type="entry name" value="DNA METHYLASE (MODIFICATION METHYLASE) (METHYLTRANSFERASE)-RELATED"/>
    <property type="match status" value="1"/>
</dbReference>
<comment type="similarity">
    <text evidence="1">Belongs to the N(4)/N(6)-methyltransferase family.</text>
</comment>
<dbReference type="PANTHER" id="PTHR33841">
    <property type="entry name" value="DNA METHYLTRANSFERASE YEEA-RELATED"/>
    <property type="match status" value="1"/>
</dbReference>
<dbReference type="PRINTS" id="PR00507">
    <property type="entry name" value="N12N6MTFRASE"/>
</dbReference>
<gene>
    <name evidence="8" type="ORF">MNBD_GAMMA26-853</name>
</gene>
<dbReference type="InterPro" id="IPR011639">
    <property type="entry name" value="MethylTrfase_TaqI-like_dom"/>
</dbReference>
<dbReference type="InterPro" id="IPR029063">
    <property type="entry name" value="SAM-dependent_MTases_sf"/>
</dbReference>
<proteinExistence type="inferred from homology"/>
<comment type="catalytic activity">
    <reaction evidence="6">
        <text>a 2'-deoxyadenosine in DNA + S-adenosyl-L-methionine = an N(6)-methyl-2'-deoxyadenosine in DNA + S-adenosyl-L-homocysteine + H(+)</text>
        <dbReference type="Rhea" id="RHEA:15197"/>
        <dbReference type="Rhea" id="RHEA-COMP:12418"/>
        <dbReference type="Rhea" id="RHEA-COMP:12419"/>
        <dbReference type="ChEBI" id="CHEBI:15378"/>
        <dbReference type="ChEBI" id="CHEBI:57856"/>
        <dbReference type="ChEBI" id="CHEBI:59789"/>
        <dbReference type="ChEBI" id="CHEBI:90615"/>
        <dbReference type="ChEBI" id="CHEBI:90616"/>
        <dbReference type="EC" id="2.1.1.72"/>
    </reaction>
</comment>
<sequence length="496" mass="56302">MLNTNTAEQLSLFDLNSGSHSKELGQFFTEPETASYMASMIDDVGDVELVRILDAGAGEGVLTASAARRCLELGNRQVHAVLFEVDQNILPALEENMDRLVSVFIKNGGVFTYEILNEDFILSRPDTCKHSFHISVINPPYFKYNSKESVYSGATADLFKGNPNIYASFMAVVSSCLLPNGQMVAIVPRSFTNGLYFKGFRNYLQSHMSLERVHIFQSRNSLFKKMGVLQENVICKFVKSEQQPTIEIWSSTCSEDLADSKVVSYPQELIIDESNQHNIIRIPESATDGHVLRLVEAWPSSFERNGYYISTGPVVEFRTREFITAKAQKDCIPLLRMHNVKAFRIEWTGTHWKDARFMLKEGHEKHTCKNKVYVILKRFSSKDEKRRLVAGICDPKQFKDHLIGFENHLNYIGVKGNDMDLSEAFGLAALFNSTLMDRYFRSISGNTQVNATEIRLLKLPVRDQIILIGKELQRAKNYEQQTIDNIVHAELNIQGV</sequence>
<dbReference type="EMBL" id="UOFX01000029">
    <property type="protein sequence ID" value="VAX07759.1"/>
    <property type="molecule type" value="Genomic_DNA"/>
</dbReference>
<keyword evidence="4" id="KW-0808">Transferase</keyword>
<evidence type="ECO:0000256" key="5">
    <source>
        <dbReference type="ARBA" id="ARBA00022691"/>
    </source>
</evidence>
<dbReference type="Gene3D" id="3.40.50.150">
    <property type="entry name" value="Vaccinia Virus protein VP39"/>
    <property type="match status" value="1"/>
</dbReference>
<keyword evidence="3" id="KW-0489">Methyltransferase</keyword>
<dbReference type="GO" id="GO:0008168">
    <property type="term" value="F:methyltransferase activity"/>
    <property type="evidence" value="ECO:0007669"/>
    <property type="project" value="UniProtKB-KW"/>
</dbReference>
<dbReference type="InterPro" id="IPR050953">
    <property type="entry name" value="N4_N6_ade-DNA_methylase"/>
</dbReference>
<protein>
    <recommendedName>
        <fullName evidence="2">site-specific DNA-methyltransferase (adenine-specific)</fullName>
        <ecNumber evidence="2">2.1.1.72</ecNumber>
    </recommendedName>
</protein>
<evidence type="ECO:0000256" key="4">
    <source>
        <dbReference type="ARBA" id="ARBA00022679"/>
    </source>
</evidence>
<evidence type="ECO:0000256" key="6">
    <source>
        <dbReference type="ARBA" id="ARBA00047942"/>
    </source>
</evidence>
<evidence type="ECO:0000256" key="3">
    <source>
        <dbReference type="ARBA" id="ARBA00022603"/>
    </source>
</evidence>
<evidence type="ECO:0000313" key="8">
    <source>
        <dbReference type="EMBL" id="VAX07759.1"/>
    </source>
</evidence>
<dbReference type="GO" id="GO:0032259">
    <property type="term" value="P:methylation"/>
    <property type="evidence" value="ECO:0007669"/>
    <property type="project" value="UniProtKB-KW"/>
</dbReference>
<dbReference type="GO" id="GO:0006304">
    <property type="term" value="P:DNA modification"/>
    <property type="evidence" value="ECO:0007669"/>
    <property type="project" value="InterPro"/>
</dbReference>
<dbReference type="EC" id="2.1.1.72" evidence="2"/>
<dbReference type="SUPFAM" id="SSF53335">
    <property type="entry name" value="S-adenosyl-L-methionine-dependent methyltransferases"/>
    <property type="match status" value="1"/>
</dbReference>
<feature type="domain" description="Type II methyltransferase M.TaqI-like" evidence="7">
    <location>
        <begin position="127"/>
        <end position="221"/>
    </location>
</feature>
<evidence type="ECO:0000256" key="1">
    <source>
        <dbReference type="ARBA" id="ARBA00006594"/>
    </source>
</evidence>
<dbReference type="Pfam" id="PF07669">
    <property type="entry name" value="Eco57I"/>
    <property type="match status" value="1"/>
</dbReference>